<reference evidence="2" key="1">
    <citation type="journal article" date="2023" name="Mol. Biol. Evol.">
        <title>Third-Generation Sequencing Reveals the Adaptive Role of the Epigenome in Three Deep-Sea Polychaetes.</title>
        <authorList>
            <person name="Perez M."/>
            <person name="Aroh O."/>
            <person name="Sun Y."/>
            <person name="Lan Y."/>
            <person name="Juniper S.K."/>
            <person name="Young C.R."/>
            <person name="Angers B."/>
            <person name="Qian P.Y."/>
        </authorList>
    </citation>
    <scope>NUCLEOTIDE SEQUENCE</scope>
    <source>
        <strain evidence="2">P08H-3</strain>
    </source>
</reference>
<evidence type="ECO:0000313" key="2">
    <source>
        <dbReference type="EMBL" id="KAK2143848.1"/>
    </source>
</evidence>
<organism evidence="2 3">
    <name type="scientific">Paralvinella palmiformis</name>
    <dbReference type="NCBI Taxonomy" id="53620"/>
    <lineage>
        <taxon>Eukaryota</taxon>
        <taxon>Metazoa</taxon>
        <taxon>Spiralia</taxon>
        <taxon>Lophotrochozoa</taxon>
        <taxon>Annelida</taxon>
        <taxon>Polychaeta</taxon>
        <taxon>Sedentaria</taxon>
        <taxon>Canalipalpata</taxon>
        <taxon>Terebellida</taxon>
        <taxon>Terebelliformia</taxon>
        <taxon>Alvinellidae</taxon>
        <taxon>Paralvinella</taxon>
    </lineage>
</organism>
<proteinExistence type="predicted"/>
<name>A0AAD9J0M8_9ANNE</name>
<accession>A0AAD9J0M8</accession>
<feature type="compositionally biased region" description="Low complexity" evidence="1">
    <location>
        <begin position="39"/>
        <end position="54"/>
    </location>
</feature>
<dbReference type="AlphaFoldDB" id="A0AAD9J0M8"/>
<evidence type="ECO:0000313" key="3">
    <source>
        <dbReference type="Proteomes" id="UP001208570"/>
    </source>
</evidence>
<evidence type="ECO:0000256" key="1">
    <source>
        <dbReference type="SAM" id="MobiDB-lite"/>
    </source>
</evidence>
<dbReference type="EMBL" id="JAODUP010000807">
    <property type="protein sequence ID" value="KAK2143848.1"/>
    <property type="molecule type" value="Genomic_DNA"/>
</dbReference>
<feature type="non-terminal residue" evidence="2">
    <location>
        <position position="1"/>
    </location>
</feature>
<sequence length="97" mass="10282">VYLQEPSVEPEVVELATETKLEIVSVEPSTSHGDKENKSGSSSGSAVSRSSASSAKRRKSSGGLALTAIDNLWLRVQLEEQDAEELPSSGEDSPPKL</sequence>
<protein>
    <submittedName>
        <fullName evidence="2">Uncharacterized protein</fullName>
    </submittedName>
</protein>
<keyword evidence="3" id="KW-1185">Reference proteome</keyword>
<gene>
    <name evidence="2" type="ORF">LSH36_807g00074</name>
</gene>
<feature type="region of interest" description="Disordered" evidence="1">
    <location>
        <begin position="24"/>
        <end position="62"/>
    </location>
</feature>
<comment type="caution">
    <text evidence="2">The sequence shown here is derived from an EMBL/GenBank/DDBJ whole genome shotgun (WGS) entry which is preliminary data.</text>
</comment>
<dbReference type="Proteomes" id="UP001208570">
    <property type="component" value="Unassembled WGS sequence"/>
</dbReference>